<name>A0A5J6WZR8_9GAMM</name>
<evidence type="ECO:0000313" key="2">
    <source>
        <dbReference type="Proteomes" id="UP000594034"/>
    </source>
</evidence>
<evidence type="ECO:0000313" key="1">
    <source>
        <dbReference type="EMBL" id="QFI55587.1"/>
    </source>
</evidence>
<dbReference type="RefSeq" id="WP_193001589.1">
    <property type="nucleotide sequence ID" value="NZ_CP040449.1"/>
</dbReference>
<proteinExistence type="predicted"/>
<gene>
    <name evidence="1" type="ORF">FE240_13345</name>
</gene>
<protein>
    <submittedName>
        <fullName evidence="1">Uncharacterized protein</fullName>
    </submittedName>
</protein>
<dbReference type="Proteomes" id="UP000594034">
    <property type="component" value="Chromosome"/>
</dbReference>
<reference evidence="1 2" key="1">
    <citation type="submission" date="2019-05" db="EMBL/GenBank/DDBJ databases">
        <title>OXA-830, a novel chromosomally encoded expanded-spectrum class D beta-lactamase in Aeromonas simiae.</title>
        <authorList>
            <person name="Zhou W."/>
            <person name="Chen Q."/>
        </authorList>
    </citation>
    <scope>NUCLEOTIDE SEQUENCE [LARGE SCALE GENOMIC DNA]</scope>
    <source>
        <strain evidence="1 2">A6</strain>
    </source>
</reference>
<dbReference type="EMBL" id="CP040449">
    <property type="protein sequence ID" value="QFI55587.1"/>
    <property type="molecule type" value="Genomic_DNA"/>
</dbReference>
<dbReference type="AlphaFoldDB" id="A0A5J6WZR8"/>
<dbReference type="KEGG" id="asim:FE240_13345"/>
<keyword evidence="2" id="KW-1185">Reference proteome</keyword>
<organism evidence="1 2">
    <name type="scientific">Aeromonas simiae</name>
    <dbReference type="NCBI Taxonomy" id="218936"/>
    <lineage>
        <taxon>Bacteria</taxon>
        <taxon>Pseudomonadati</taxon>
        <taxon>Pseudomonadota</taxon>
        <taxon>Gammaproteobacteria</taxon>
        <taxon>Aeromonadales</taxon>
        <taxon>Aeromonadaceae</taxon>
        <taxon>Aeromonas</taxon>
    </lineage>
</organism>
<accession>A0A5J6WZR8</accession>
<sequence length="172" mass="19246">MYIKIGNEYMDSELNLLSDLLSLLDGQIHAVRLSMLRSIPPESEGLADRGEYFVGVGFAAIQQYLNDTLTLTGVIKRQAFDIGPRYSMEFSFISVVNAAANWWKHSSEWVGEGKNNSKLAMNTQRIVIDISDSEDYPLSNVLSMLLGTTDITLSALLPNIILWRSAIDKEKK</sequence>